<evidence type="ECO:0000313" key="3">
    <source>
        <dbReference type="Proteomes" id="UP000030125"/>
    </source>
</evidence>
<dbReference type="eggNOG" id="ENOG502Z7TA">
    <property type="taxonomic scope" value="Bacteria"/>
</dbReference>
<dbReference type="OrthoDB" id="594666at2"/>
<dbReference type="Proteomes" id="UP000030125">
    <property type="component" value="Unassembled WGS sequence"/>
</dbReference>
<dbReference type="RefSeq" id="WP_036852265.1">
    <property type="nucleotide sequence ID" value="NZ_JQJD01000050.1"/>
</dbReference>
<evidence type="ECO:0000256" key="1">
    <source>
        <dbReference type="SAM" id="MobiDB-lite"/>
    </source>
</evidence>
<name>A0A0A2EPN9_PORCN</name>
<protein>
    <recommendedName>
        <fullName evidence="4">Tetratricopeptide repeat-containing protein</fullName>
    </recommendedName>
</protein>
<gene>
    <name evidence="2" type="ORF">HQ35_07825</name>
</gene>
<keyword evidence="3" id="KW-1185">Reference proteome</keyword>
<dbReference type="STRING" id="36874.HQ34_02555"/>
<accession>A0A0A2EPN9</accession>
<organism evidence="2 3">
    <name type="scientific">Porphyromonas cangingivalis</name>
    <dbReference type="NCBI Taxonomy" id="36874"/>
    <lineage>
        <taxon>Bacteria</taxon>
        <taxon>Pseudomonadati</taxon>
        <taxon>Bacteroidota</taxon>
        <taxon>Bacteroidia</taxon>
        <taxon>Bacteroidales</taxon>
        <taxon>Porphyromonadaceae</taxon>
        <taxon>Porphyromonas</taxon>
    </lineage>
</organism>
<feature type="region of interest" description="Disordered" evidence="1">
    <location>
        <begin position="167"/>
        <end position="194"/>
    </location>
</feature>
<dbReference type="EMBL" id="JQJD01000050">
    <property type="protein sequence ID" value="KGN79455.1"/>
    <property type="molecule type" value="Genomic_DNA"/>
</dbReference>
<proteinExistence type="predicted"/>
<evidence type="ECO:0000313" key="2">
    <source>
        <dbReference type="EMBL" id="KGN79455.1"/>
    </source>
</evidence>
<feature type="region of interest" description="Disordered" evidence="1">
    <location>
        <begin position="109"/>
        <end position="129"/>
    </location>
</feature>
<evidence type="ECO:0008006" key="4">
    <source>
        <dbReference type="Google" id="ProtNLM"/>
    </source>
</evidence>
<sequence length="247" mass="27807">MRFEELHNIIKGKSQINEAHLSDLITLSARYPYSASLHAMILLGLYKTQDLRFASELQRRSLYIPDLAKLFLLLKGDDKASLQSRTAEGESAIRGTFDIIDTFLAEHPDDSSPDIEHLISSQTGEEKPTVTDDYLSWVEDNTSPPPSSSAQEDTMTLISDFLNKGTQAERLSPREEEKPSTAPTNNTITTSPPEEELLTETLARIYIKQGKYDNALRIIKSLNLNNPKKSSYFAEQIDFLEKLILNS</sequence>
<reference evidence="2 3" key="1">
    <citation type="submission" date="2014-08" db="EMBL/GenBank/DDBJ databases">
        <title>Porphyromonas cangingivalis strain:COT-109_OH1386 Genome sequencing.</title>
        <authorList>
            <person name="Wallis C."/>
            <person name="Deusch O."/>
            <person name="O'Flynn C."/>
            <person name="Davis I."/>
            <person name="Jospin G."/>
            <person name="Darling A.E."/>
            <person name="Coil D.A."/>
            <person name="Alexiev A."/>
            <person name="Horsfall A."/>
            <person name="Kirkwood N."/>
            <person name="Harris S."/>
            <person name="Eisen J.A."/>
        </authorList>
    </citation>
    <scope>NUCLEOTIDE SEQUENCE [LARGE SCALE GENOMIC DNA]</scope>
    <source>
        <strain evidence="3">COT-109 OH1386</strain>
    </source>
</reference>
<comment type="caution">
    <text evidence="2">The sequence shown here is derived from an EMBL/GenBank/DDBJ whole genome shotgun (WGS) entry which is preliminary data.</text>
</comment>
<dbReference type="AlphaFoldDB" id="A0A0A2EPN9"/>